<dbReference type="PANTHER" id="PTHR18952:SF208">
    <property type="entry name" value="CARBONIC ANHYDRASE XA-RELATED"/>
    <property type="match status" value="1"/>
</dbReference>
<feature type="domain" description="Alpha-carbonic anhydrase" evidence="3">
    <location>
        <begin position="28"/>
        <end position="296"/>
    </location>
</feature>
<evidence type="ECO:0000259" key="3">
    <source>
        <dbReference type="PROSITE" id="PS51144"/>
    </source>
</evidence>
<dbReference type="Gene3D" id="3.10.200.10">
    <property type="entry name" value="Alpha carbonic anhydrase"/>
    <property type="match status" value="1"/>
</dbReference>
<dbReference type="InterPro" id="IPR001148">
    <property type="entry name" value="CA_dom"/>
</dbReference>
<dbReference type="AlphaFoldDB" id="A0A1D1V8H4"/>
<dbReference type="GO" id="GO:0008270">
    <property type="term" value="F:zinc ion binding"/>
    <property type="evidence" value="ECO:0007669"/>
    <property type="project" value="InterPro"/>
</dbReference>
<keyword evidence="2" id="KW-0732">Signal</keyword>
<dbReference type="EMBL" id="BDGG01000004">
    <property type="protein sequence ID" value="GAU97944.1"/>
    <property type="molecule type" value="Genomic_DNA"/>
</dbReference>
<comment type="caution">
    <text evidence="4">The sequence shown here is derived from an EMBL/GenBank/DDBJ whole genome shotgun (WGS) entry which is preliminary data.</text>
</comment>
<dbReference type="InterPro" id="IPR023561">
    <property type="entry name" value="Carbonic_anhydrase_a-class"/>
</dbReference>
<protein>
    <recommendedName>
        <fullName evidence="3">Alpha-carbonic anhydrase domain-containing protein</fullName>
    </recommendedName>
</protein>
<feature type="chain" id="PRO_5008898150" description="Alpha-carbonic anhydrase domain-containing protein" evidence="2">
    <location>
        <begin position="25"/>
        <end position="325"/>
    </location>
</feature>
<reference evidence="4 5" key="1">
    <citation type="journal article" date="2016" name="Nat. Commun.">
        <title>Extremotolerant tardigrade genome and improved radiotolerance of human cultured cells by tardigrade-unique protein.</title>
        <authorList>
            <person name="Hashimoto T."/>
            <person name="Horikawa D.D."/>
            <person name="Saito Y."/>
            <person name="Kuwahara H."/>
            <person name="Kozuka-Hata H."/>
            <person name="Shin-I T."/>
            <person name="Minakuchi Y."/>
            <person name="Ohishi K."/>
            <person name="Motoyama A."/>
            <person name="Aizu T."/>
            <person name="Enomoto A."/>
            <person name="Kondo K."/>
            <person name="Tanaka S."/>
            <person name="Hara Y."/>
            <person name="Koshikawa S."/>
            <person name="Sagara H."/>
            <person name="Miura T."/>
            <person name="Yokobori S."/>
            <person name="Miyagawa K."/>
            <person name="Suzuki Y."/>
            <person name="Kubo T."/>
            <person name="Oyama M."/>
            <person name="Kohara Y."/>
            <person name="Fujiyama A."/>
            <person name="Arakawa K."/>
            <person name="Katayama T."/>
            <person name="Toyoda A."/>
            <person name="Kunieda T."/>
        </authorList>
    </citation>
    <scope>NUCLEOTIDE SEQUENCE [LARGE SCALE GENOMIC DNA]</scope>
    <source>
        <strain evidence="4 5">YOKOZUNA-1</strain>
    </source>
</reference>
<keyword evidence="5" id="KW-1185">Reference proteome</keyword>
<dbReference type="SUPFAM" id="SSF51069">
    <property type="entry name" value="Carbonic anhydrase"/>
    <property type="match status" value="1"/>
</dbReference>
<evidence type="ECO:0000256" key="2">
    <source>
        <dbReference type="SAM" id="SignalP"/>
    </source>
</evidence>
<proteinExistence type="inferred from homology"/>
<evidence type="ECO:0000256" key="1">
    <source>
        <dbReference type="ARBA" id="ARBA00010718"/>
    </source>
</evidence>
<accession>A0A1D1V8H4</accession>
<dbReference type="Proteomes" id="UP000186922">
    <property type="component" value="Unassembled WGS sequence"/>
</dbReference>
<comment type="similarity">
    <text evidence="1">Belongs to the alpha-carbonic anhydrase family.</text>
</comment>
<dbReference type="STRING" id="947166.A0A1D1V8H4"/>
<dbReference type="Pfam" id="PF00194">
    <property type="entry name" value="Carb_anhydrase"/>
    <property type="match status" value="1"/>
</dbReference>
<evidence type="ECO:0000313" key="4">
    <source>
        <dbReference type="EMBL" id="GAU97944.1"/>
    </source>
</evidence>
<name>A0A1D1V8H4_RAMVA</name>
<gene>
    <name evidence="4" type="primary">RvY_09162-1</name>
    <name evidence="4" type="synonym">RvY_09162.1</name>
    <name evidence="4" type="ORF">RvY_09162</name>
</gene>
<dbReference type="InterPro" id="IPR036398">
    <property type="entry name" value="CA_dom_sf"/>
</dbReference>
<organism evidence="4 5">
    <name type="scientific">Ramazzottius varieornatus</name>
    <name type="common">Water bear</name>
    <name type="synonym">Tardigrade</name>
    <dbReference type="NCBI Taxonomy" id="947166"/>
    <lineage>
        <taxon>Eukaryota</taxon>
        <taxon>Metazoa</taxon>
        <taxon>Ecdysozoa</taxon>
        <taxon>Tardigrada</taxon>
        <taxon>Eutardigrada</taxon>
        <taxon>Parachela</taxon>
        <taxon>Hypsibioidea</taxon>
        <taxon>Ramazzottiidae</taxon>
        <taxon>Ramazzottius</taxon>
    </lineage>
</organism>
<sequence length="325" mass="37258">MSDSIWKHSWTVAFCWLCFDQAFGSWDEWWTYDGISGPDIWGLYNQDWHLCAKGKYQSPVDIDPEHLLFDPKLPHLQIDQQKVTGNLTNNGHTILFSTLHSKGEPINITFKGSSPYTDQYSYRFYEIQLHWGSSEKKGSEHLLRGQAFPGELQIFAFNNALYSNLSQAEVGTHGLLAISVLLQISDQTSTPELSHLLSKLENVIFKDKWITIEDVSLRNFIPNTTSYISYPGSLTKPGCQETVQWFVMNKPLYITKAQLYALRKIRKGPKEAPGGLMENNFRKVKPVGQHRVLRTNIDLKHARGSDRCPTMYQNKHYEVKTSNIA</sequence>
<dbReference type="PROSITE" id="PS51144">
    <property type="entry name" value="ALPHA_CA_2"/>
    <property type="match status" value="1"/>
</dbReference>
<dbReference type="GO" id="GO:0006730">
    <property type="term" value="P:one-carbon metabolic process"/>
    <property type="evidence" value="ECO:0007669"/>
    <property type="project" value="TreeGrafter"/>
</dbReference>
<feature type="signal peptide" evidence="2">
    <location>
        <begin position="1"/>
        <end position="24"/>
    </location>
</feature>
<dbReference type="OrthoDB" id="5978072at2759"/>
<dbReference type="PANTHER" id="PTHR18952">
    <property type="entry name" value="CARBONIC ANHYDRASE"/>
    <property type="match status" value="1"/>
</dbReference>
<evidence type="ECO:0000313" key="5">
    <source>
        <dbReference type="Proteomes" id="UP000186922"/>
    </source>
</evidence>
<dbReference type="GO" id="GO:0004089">
    <property type="term" value="F:carbonate dehydratase activity"/>
    <property type="evidence" value="ECO:0007669"/>
    <property type="project" value="InterPro"/>
</dbReference>
<dbReference type="SMART" id="SM01057">
    <property type="entry name" value="Carb_anhydrase"/>
    <property type="match status" value="1"/>
</dbReference>